<dbReference type="EMBL" id="JBDFQZ010000005">
    <property type="protein sequence ID" value="KAK9726794.1"/>
    <property type="molecule type" value="Genomic_DNA"/>
</dbReference>
<evidence type="ECO:0000313" key="2">
    <source>
        <dbReference type="EMBL" id="KAK9726794.1"/>
    </source>
</evidence>
<organism evidence="2 3">
    <name type="scientific">Saponaria officinalis</name>
    <name type="common">Common soapwort</name>
    <name type="synonym">Lychnis saponaria</name>
    <dbReference type="NCBI Taxonomy" id="3572"/>
    <lineage>
        <taxon>Eukaryota</taxon>
        <taxon>Viridiplantae</taxon>
        <taxon>Streptophyta</taxon>
        <taxon>Embryophyta</taxon>
        <taxon>Tracheophyta</taxon>
        <taxon>Spermatophyta</taxon>
        <taxon>Magnoliopsida</taxon>
        <taxon>eudicotyledons</taxon>
        <taxon>Gunneridae</taxon>
        <taxon>Pentapetalae</taxon>
        <taxon>Caryophyllales</taxon>
        <taxon>Caryophyllaceae</taxon>
        <taxon>Caryophylleae</taxon>
        <taxon>Saponaria</taxon>
    </lineage>
</organism>
<proteinExistence type="predicted"/>
<sequence length="127" mass="13952">MKNEEVEGSTSSSPSPPRQHPSPLPVSTGPDHEKYSFSQSSSLSPPVSPPGSSHTSAEDLCLMHAYKFENRISVSAPSSLSVDRVQPTDDSFSESTSCLRELLEWFVHRCCICCSWNLDSPSRLHQS</sequence>
<evidence type="ECO:0000313" key="3">
    <source>
        <dbReference type="Proteomes" id="UP001443914"/>
    </source>
</evidence>
<comment type="caution">
    <text evidence="2">The sequence shown here is derived from an EMBL/GenBank/DDBJ whole genome shotgun (WGS) entry which is preliminary data.</text>
</comment>
<dbReference type="AlphaFoldDB" id="A0AAW1L3F5"/>
<feature type="compositionally biased region" description="Low complexity" evidence="1">
    <location>
        <begin position="36"/>
        <end position="55"/>
    </location>
</feature>
<gene>
    <name evidence="2" type="ORF">RND81_05G237400</name>
</gene>
<accession>A0AAW1L3F5</accession>
<protein>
    <submittedName>
        <fullName evidence="2">Uncharacterized protein</fullName>
    </submittedName>
</protein>
<keyword evidence="3" id="KW-1185">Reference proteome</keyword>
<feature type="compositionally biased region" description="Pro residues" evidence="1">
    <location>
        <begin position="14"/>
        <end position="24"/>
    </location>
</feature>
<dbReference type="Proteomes" id="UP001443914">
    <property type="component" value="Unassembled WGS sequence"/>
</dbReference>
<feature type="region of interest" description="Disordered" evidence="1">
    <location>
        <begin position="1"/>
        <end position="56"/>
    </location>
</feature>
<name>A0AAW1L3F5_SAPOF</name>
<reference evidence="2" key="1">
    <citation type="submission" date="2024-03" db="EMBL/GenBank/DDBJ databases">
        <title>WGS assembly of Saponaria officinalis var. Norfolk2.</title>
        <authorList>
            <person name="Jenkins J."/>
            <person name="Shu S."/>
            <person name="Grimwood J."/>
            <person name="Barry K."/>
            <person name="Goodstein D."/>
            <person name="Schmutz J."/>
            <person name="Leebens-Mack J."/>
            <person name="Osbourn A."/>
        </authorList>
    </citation>
    <scope>NUCLEOTIDE SEQUENCE [LARGE SCALE GENOMIC DNA]</scope>
    <source>
        <strain evidence="2">JIC</strain>
    </source>
</reference>
<evidence type="ECO:0000256" key="1">
    <source>
        <dbReference type="SAM" id="MobiDB-lite"/>
    </source>
</evidence>